<evidence type="ECO:0000313" key="4">
    <source>
        <dbReference type="Proteomes" id="UP000546200"/>
    </source>
</evidence>
<keyword evidence="1" id="KW-1133">Transmembrane helix</keyword>
<keyword evidence="1" id="KW-0812">Transmembrane</keyword>
<keyword evidence="4" id="KW-1185">Reference proteome</keyword>
<accession>A0A7W9BDB0</accession>
<sequence>MTGSDAIGLVGTALILGTYALTVAGRADPKRAPALAGNAAGASLILASLWHDWNLSAAIVEGAWAVIALLGLLRLAIRRR</sequence>
<dbReference type="Pfam" id="PF26604">
    <property type="entry name" value="CBU_0592"/>
    <property type="match status" value="1"/>
</dbReference>
<feature type="transmembrane region" description="Helical" evidence="1">
    <location>
        <begin position="6"/>
        <end position="25"/>
    </location>
</feature>
<feature type="transmembrane region" description="Helical" evidence="1">
    <location>
        <begin position="57"/>
        <end position="77"/>
    </location>
</feature>
<organism evidence="3 4">
    <name type="scientific">Sphingomonas aerophila</name>
    <dbReference type="NCBI Taxonomy" id="1344948"/>
    <lineage>
        <taxon>Bacteria</taxon>
        <taxon>Pseudomonadati</taxon>
        <taxon>Pseudomonadota</taxon>
        <taxon>Alphaproteobacteria</taxon>
        <taxon>Sphingomonadales</taxon>
        <taxon>Sphingomonadaceae</taxon>
        <taxon>Sphingomonas</taxon>
    </lineage>
</organism>
<reference evidence="3 4" key="1">
    <citation type="submission" date="2020-08" db="EMBL/GenBank/DDBJ databases">
        <title>Genomic Encyclopedia of Type Strains, Phase IV (KMG-IV): sequencing the most valuable type-strain genomes for metagenomic binning, comparative biology and taxonomic classification.</title>
        <authorList>
            <person name="Goeker M."/>
        </authorList>
    </citation>
    <scope>NUCLEOTIDE SEQUENCE [LARGE SCALE GENOMIC DNA]</scope>
    <source>
        <strain evidence="3 4">DSM 100044</strain>
    </source>
</reference>
<feature type="domain" description="CBU-0592-like" evidence="2">
    <location>
        <begin position="5"/>
        <end position="79"/>
    </location>
</feature>
<dbReference type="AlphaFoldDB" id="A0A7W9BDB0"/>
<dbReference type="InterPro" id="IPR058058">
    <property type="entry name" value="CBU_0592-like"/>
</dbReference>
<protein>
    <recommendedName>
        <fullName evidence="2">CBU-0592-like domain-containing protein</fullName>
    </recommendedName>
</protein>
<dbReference type="EMBL" id="JACIJK010000005">
    <property type="protein sequence ID" value="MBB5715164.1"/>
    <property type="molecule type" value="Genomic_DNA"/>
</dbReference>
<evidence type="ECO:0000259" key="2">
    <source>
        <dbReference type="Pfam" id="PF26604"/>
    </source>
</evidence>
<dbReference type="NCBIfam" id="NF047864">
    <property type="entry name" value="CBU_0592_membra"/>
    <property type="match status" value="1"/>
</dbReference>
<name>A0A7W9BDB0_9SPHN</name>
<dbReference type="RefSeq" id="WP_184057185.1">
    <property type="nucleotide sequence ID" value="NZ_JACIJK010000005.1"/>
</dbReference>
<proteinExistence type="predicted"/>
<gene>
    <name evidence="3" type="ORF">FHS94_002005</name>
</gene>
<comment type="caution">
    <text evidence="3">The sequence shown here is derived from an EMBL/GenBank/DDBJ whole genome shotgun (WGS) entry which is preliminary data.</text>
</comment>
<keyword evidence="1" id="KW-0472">Membrane</keyword>
<evidence type="ECO:0000313" key="3">
    <source>
        <dbReference type="EMBL" id="MBB5715164.1"/>
    </source>
</evidence>
<evidence type="ECO:0000256" key="1">
    <source>
        <dbReference type="SAM" id="Phobius"/>
    </source>
</evidence>
<dbReference type="Proteomes" id="UP000546200">
    <property type="component" value="Unassembled WGS sequence"/>
</dbReference>